<dbReference type="Pfam" id="PF00571">
    <property type="entry name" value="CBS"/>
    <property type="match status" value="2"/>
</dbReference>
<dbReference type="EMBL" id="CP096649">
    <property type="protein sequence ID" value="UQK59382.1"/>
    <property type="molecule type" value="Genomic_DNA"/>
</dbReference>
<feature type="binding site" description="in other chain" evidence="13 17">
    <location>
        <position position="298"/>
    </location>
    <ligand>
        <name>K(+)</name>
        <dbReference type="ChEBI" id="CHEBI:29103"/>
        <note>ligand shared between two tetrameric partners</note>
    </ligand>
</feature>
<keyword evidence="6 13" id="KW-0332">GMP biosynthesis</keyword>
<dbReference type="Pfam" id="PF00478">
    <property type="entry name" value="IMPDH"/>
    <property type="match status" value="1"/>
</dbReference>
<dbReference type="RefSeq" id="WP_249242840.1">
    <property type="nucleotide sequence ID" value="NZ_CP096649.1"/>
</dbReference>
<evidence type="ECO:0000313" key="22">
    <source>
        <dbReference type="EMBL" id="UQK59382.1"/>
    </source>
</evidence>
<feature type="binding site" evidence="13 16">
    <location>
        <begin position="296"/>
        <end position="298"/>
    </location>
    <ligand>
        <name>NAD(+)</name>
        <dbReference type="ChEBI" id="CHEBI:57540"/>
    </ligand>
</feature>
<dbReference type="HAMAP" id="MF_01964">
    <property type="entry name" value="IMPDH"/>
    <property type="match status" value="1"/>
</dbReference>
<evidence type="ECO:0000256" key="15">
    <source>
        <dbReference type="PIRSR" id="PIRSR000130-2"/>
    </source>
</evidence>
<feature type="binding site" evidence="16">
    <location>
        <begin position="246"/>
        <end position="248"/>
    </location>
    <ligand>
        <name>NAD(+)</name>
        <dbReference type="ChEBI" id="CHEBI:57540"/>
    </ligand>
</feature>
<evidence type="ECO:0000256" key="2">
    <source>
        <dbReference type="ARBA" id="ARBA00005502"/>
    </source>
</evidence>
<evidence type="ECO:0000256" key="8">
    <source>
        <dbReference type="ARBA" id="ARBA00022958"/>
    </source>
</evidence>
<dbReference type="SUPFAM" id="SSF54631">
    <property type="entry name" value="CBS-domain pair"/>
    <property type="match status" value="1"/>
</dbReference>
<comment type="cofactor">
    <cofactor evidence="1 13">
        <name>K(+)</name>
        <dbReference type="ChEBI" id="CHEBI:29103"/>
    </cofactor>
</comment>
<feature type="binding site" evidence="13 15">
    <location>
        <begin position="383"/>
        <end position="387"/>
    </location>
    <ligand>
        <name>IMP</name>
        <dbReference type="ChEBI" id="CHEBI:58053"/>
    </ligand>
</feature>
<dbReference type="GO" id="GO:0000166">
    <property type="term" value="F:nucleotide binding"/>
    <property type="evidence" value="ECO:0007669"/>
    <property type="project" value="UniProtKB-UniRule"/>
</dbReference>
<dbReference type="GO" id="GO:0006177">
    <property type="term" value="P:GMP biosynthetic process"/>
    <property type="evidence" value="ECO:0007669"/>
    <property type="project" value="UniProtKB-UniRule"/>
</dbReference>
<evidence type="ECO:0000256" key="3">
    <source>
        <dbReference type="ARBA" id="ARBA00011881"/>
    </source>
</evidence>
<dbReference type="InterPro" id="IPR001093">
    <property type="entry name" value="IMP_DH_GMPRt"/>
</dbReference>
<keyword evidence="23" id="KW-1185">Reference proteome</keyword>
<dbReference type="SMART" id="SM00116">
    <property type="entry name" value="CBS"/>
    <property type="match status" value="2"/>
</dbReference>
<feature type="binding site" evidence="13 15">
    <location>
        <position position="301"/>
    </location>
    <ligand>
        <name>IMP</name>
        <dbReference type="ChEBI" id="CHEBI:58053"/>
    </ligand>
</feature>
<evidence type="ECO:0000256" key="12">
    <source>
        <dbReference type="ARBA" id="ARBA00048028"/>
    </source>
</evidence>
<dbReference type="SMART" id="SM01240">
    <property type="entry name" value="IMPDH"/>
    <property type="match status" value="1"/>
</dbReference>
<dbReference type="PIRSF" id="PIRSF000130">
    <property type="entry name" value="IMPDH"/>
    <property type="match status" value="1"/>
</dbReference>
<evidence type="ECO:0000256" key="7">
    <source>
        <dbReference type="ARBA" id="ARBA00022755"/>
    </source>
</evidence>
<evidence type="ECO:0000256" key="6">
    <source>
        <dbReference type="ARBA" id="ARBA00022749"/>
    </source>
</evidence>
<comment type="function">
    <text evidence="13">Catalyzes the conversion of inosine 5'-phosphate (IMP) to xanthosine 5'-phosphate (XMP), the first committed and rate-limiting step in the de novo synthesis of guanine nucleotides, and therefore plays an important role in the regulation of cell growth.</text>
</comment>
<gene>
    <name evidence="13 22" type="primary">guaB</name>
    <name evidence="22" type="ORF">M1R53_01535</name>
</gene>
<keyword evidence="11 18" id="KW-0129">CBS domain</keyword>
<evidence type="ECO:0000256" key="1">
    <source>
        <dbReference type="ARBA" id="ARBA00001958"/>
    </source>
</evidence>
<keyword evidence="9 13" id="KW-0560">Oxidoreductase</keyword>
<comment type="similarity">
    <text evidence="2 13 19">Belongs to the IMPDH/GMPR family.</text>
</comment>
<comment type="pathway">
    <text evidence="13 20">Purine metabolism; XMP biosynthesis via de novo pathway; XMP from IMP: step 1/1.</text>
</comment>
<keyword evidence="5" id="KW-0677">Repeat</keyword>
<dbReference type="PROSITE" id="PS51371">
    <property type="entry name" value="CBS"/>
    <property type="match status" value="2"/>
</dbReference>
<dbReference type="EC" id="1.1.1.205" evidence="13 20"/>
<organism evidence="22 23">
    <name type="scientific">Fenollaria massiliensis</name>
    <dbReference type="NCBI Taxonomy" id="938288"/>
    <lineage>
        <taxon>Bacteria</taxon>
        <taxon>Bacillati</taxon>
        <taxon>Bacillota</taxon>
        <taxon>Clostridia</taxon>
        <taxon>Eubacteriales</taxon>
        <taxon>Fenollaria</taxon>
    </lineage>
</organism>
<feature type="binding site" evidence="13 15">
    <location>
        <begin position="336"/>
        <end position="338"/>
    </location>
    <ligand>
        <name>IMP</name>
        <dbReference type="ChEBI" id="CHEBI:58053"/>
    </ligand>
</feature>
<dbReference type="Proteomes" id="UP000831151">
    <property type="component" value="Chromosome"/>
</dbReference>
<dbReference type="PANTHER" id="PTHR11911:SF111">
    <property type="entry name" value="INOSINE-5'-MONOPHOSPHATE DEHYDROGENASE"/>
    <property type="match status" value="1"/>
</dbReference>
<feature type="binding site" description="in other chain" evidence="13 17">
    <location>
        <position position="300"/>
    </location>
    <ligand>
        <name>K(+)</name>
        <dbReference type="ChEBI" id="CHEBI:29103"/>
        <note>ligand shared between two tetrameric partners</note>
    </ligand>
</feature>
<feature type="binding site" description="in other chain" evidence="13 17">
    <location>
        <position position="303"/>
    </location>
    <ligand>
        <name>K(+)</name>
        <dbReference type="ChEBI" id="CHEBI:29103"/>
        <note>ligand shared between two tetrameric partners</note>
    </ligand>
</feature>
<dbReference type="CDD" id="cd04601">
    <property type="entry name" value="CBS_pair_IMPDH"/>
    <property type="match status" value="1"/>
</dbReference>
<evidence type="ECO:0000256" key="16">
    <source>
        <dbReference type="PIRSR" id="PIRSR000130-3"/>
    </source>
</evidence>
<feature type="domain" description="CBS" evidence="21">
    <location>
        <begin position="152"/>
        <end position="210"/>
    </location>
</feature>
<evidence type="ECO:0000256" key="14">
    <source>
        <dbReference type="PIRSR" id="PIRSR000130-1"/>
    </source>
</evidence>
<dbReference type="NCBIfam" id="TIGR01302">
    <property type="entry name" value="IMP_dehydrog"/>
    <property type="match status" value="1"/>
</dbReference>
<dbReference type="GO" id="GO:0006183">
    <property type="term" value="P:GTP biosynthetic process"/>
    <property type="evidence" value="ECO:0007669"/>
    <property type="project" value="TreeGrafter"/>
</dbReference>
<comment type="catalytic activity">
    <reaction evidence="12 13 20">
        <text>IMP + NAD(+) + H2O = XMP + NADH + H(+)</text>
        <dbReference type="Rhea" id="RHEA:11708"/>
        <dbReference type="ChEBI" id="CHEBI:15377"/>
        <dbReference type="ChEBI" id="CHEBI:15378"/>
        <dbReference type="ChEBI" id="CHEBI:57464"/>
        <dbReference type="ChEBI" id="CHEBI:57540"/>
        <dbReference type="ChEBI" id="CHEBI:57945"/>
        <dbReference type="ChEBI" id="CHEBI:58053"/>
        <dbReference type="EC" id="1.1.1.205"/>
    </reaction>
</comment>
<dbReference type="CDD" id="cd00381">
    <property type="entry name" value="IMPDH"/>
    <property type="match status" value="1"/>
</dbReference>
<dbReference type="FunFam" id="3.20.20.70:FF:000003">
    <property type="entry name" value="GMP reductase"/>
    <property type="match status" value="1"/>
</dbReference>
<feature type="binding site" evidence="13 15">
    <location>
        <begin position="359"/>
        <end position="360"/>
    </location>
    <ligand>
        <name>IMP</name>
        <dbReference type="ChEBI" id="CHEBI:58053"/>
    </ligand>
</feature>
<dbReference type="PROSITE" id="PS00487">
    <property type="entry name" value="IMP_DH_GMP_RED"/>
    <property type="match status" value="1"/>
</dbReference>
<comment type="activity regulation">
    <text evidence="13">Mycophenolic acid (MPA) is a non-competitive inhibitor that prevents formation of the closed enzyme conformation by binding to the same site as the amobile flap. In contrast, mizoribine monophosphate (MZP) is a competitive inhibitor that induces the closed conformation. MPA is a potent inhibitor of mammalian IMPDHs but a poor inhibitor of the bacterial enzymes. MZP is a more potent inhibitor of bacterial IMPDH.</text>
</comment>
<feature type="binding site" evidence="13">
    <location>
        <position position="246"/>
    </location>
    <ligand>
        <name>NAD(+)</name>
        <dbReference type="ChEBI" id="CHEBI:57540"/>
    </ligand>
</feature>
<feature type="binding site" evidence="13 15">
    <location>
        <position position="411"/>
    </location>
    <ligand>
        <name>IMP</name>
        <dbReference type="ChEBI" id="CHEBI:58053"/>
    </ligand>
</feature>
<dbReference type="InterPro" id="IPR005990">
    <property type="entry name" value="IMP_DH"/>
</dbReference>
<protein>
    <recommendedName>
        <fullName evidence="13 20">Inosine-5'-monophosphate dehydrogenase</fullName>
        <shortName evidence="13">IMP dehydrogenase</shortName>
        <shortName evidence="13">IMPD</shortName>
        <shortName evidence="13">IMPDH</shortName>
        <ecNumber evidence="13 20">1.1.1.205</ecNumber>
    </recommendedName>
</protein>
<evidence type="ECO:0000256" key="19">
    <source>
        <dbReference type="RuleBase" id="RU003927"/>
    </source>
</evidence>
<evidence type="ECO:0000313" key="23">
    <source>
        <dbReference type="Proteomes" id="UP000831151"/>
    </source>
</evidence>
<dbReference type="InterPro" id="IPR000644">
    <property type="entry name" value="CBS_dom"/>
</dbReference>
<sequence length="487" mass="53028">MEFIGNALTFDDILLVPNFSEILPKETNTETRLTKKIKLNIPMMSAGMDTVTESKMAIAMAREGGIGIIHKNMSIEDQAIEVDRVKRSEHGVITDPFYLSAEHKIADAEAIMKKYKISGVPITDEDGKLVGIITNRDMRFETNMEKKIAEVMTKDNLVTGREGVSMDEALEVMKVHKIEKLPIVDENFHLRGLITIKDIEKSIEFPNSAKDDQGRLLCGAAVGITEDMLVRVKALYDAKVDVIVLDTAHGHSKGVLDAVRSIKKEFPDLQVIAGNVATYEGTKALMDAGADCVKVGIGPGSICTTRVVTGIGVPQVSAIMEAYRASQETGVPIIADGGIKYSGDVTKAIAAGADVVMMGSLFAGTDESPGEEVIFEGRRYKEYRGMGSLAAMKAGSSDRYFQSKAKKYVPEGVEGRVHYKGKVGEVIYQLLGGLKSGMGYLGCKDIPTLKTNSRYVQITSASLIENHPHDITITKETPNYSPKNNRD</sequence>
<dbReference type="GO" id="GO:0003938">
    <property type="term" value="F:IMP dehydrogenase activity"/>
    <property type="evidence" value="ECO:0007669"/>
    <property type="project" value="UniProtKB-UniRule"/>
</dbReference>
<dbReference type="SUPFAM" id="SSF51412">
    <property type="entry name" value="Inosine monophosphate dehydrogenase (IMPDH)"/>
    <property type="match status" value="1"/>
</dbReference>
<evidence type="ECO:0000259" key="21">
    <source>
        <dbReference type="PROSITE" id="PS51371"/>
    </source>
</evidence>
<keyword evidence="4 13" id="KW-0479">Metal-binding</keyword>
<feature type="binding site" evidence="13">
    <location>
        <position position="465"/>
    </location>
    <ligand>
        <name>K(+)</name>
        <dbReference type="ChEBI" id="CHEBI:29103"/>
        <note>ligand shared between two tetrameric partners</note>
    </ligand>
</feature>
<dbReference type="AlphaFoldDB" id="A0A9E7DJL1"/>
<feature type="active site" description="Proton acceptor" evidence="13 14">
    <location>
        <position position="399"/>
    </location>
</feature>
<proteinExistence type="inferred from homology"/>
<dbReference type="InterPro" id="IPR046342">
    <property type="entry name" value="CBS_dom_sf"/>
</dbReference>
<dbReference type="PANTHER" id="PTHR11911">
    <property type="entry name" value="INOSINE-5-MONOPHOSPHATE DEHYDROGENASE RELATED"/>
    <property type="match status" value="1"/>
</dbReference>
<evidence type="ECO:0000256" key="9">
    <source>
        <dbReference type="ARBA" id="ARBA00023002"/>
    </source>
</evidence>
<keyword evidence="7 13" id="KW-0658">Purine biosynthesis</keyword>
<evidence type="ECO:0000256" key="5">
    <source>
        <dbReference type="ARBA" id="ARBA00022737"/>
    </source>
</evidence>
<evidence type="ECO:0000256" key="18">
    <source>
        <dbReference type="PROSITE-ProRule" id="PRU00703"/>
    </source>
</evidence>
<dbReference type="KEGG" id="fms:M1R53_01535"/>
<comment type="caution">
    <text evidence="13">Lacks conserved residue(s) required for the propagation of feature annotation.</text>
</comment>
<evidence type="ECO:0000256" key="4">
    <source>
        <dbReference type="ARBA" id="ARBA00022723"/>
    </source>
</evidence>
<keyword evidence="10 13" id="KW-0520">NAD</keyword>
<dbReference type="GO" id="GO:0046872">
    <property type="term" value="F:metal ion binding"/>
    <property type="evidence" value="ECO:0007669"/>
    <property type="project" value="UniProtKB-UniRule"/>
</dbReference>
<evidence type="ECO:0000256" key="11">
    <source>
        <dbReference type="ARBA" id="ARBA00023122"/>
    </source>
</evidence>
<evidence type="ECO:0000256" key="20">
    <source>
        <dbReference type="RuleBase" id="RU003928"/>
    </source>
</evidence>
<evidence type="ECO:0000256" key="13">
    <source>
        <dbReference type="HAMAP-Rule" id="MF_01964"/>
    </source>
</evidence>
<evidence type="ECO:0000256" key="10">
    <source>
        <dbReference type="ARBA" id="ARBA00023027"/>
    </source>
</evidence>
<keyword evidence="8 13" id="KW-0630">Potassium</keyword>
<dbReference type="Gene3D" id="3.20.20.70">
    <property type="entry name" value="Aldolase class I"/>
    <property type="match status" value="1"/>
</dbReference>
<evidence type="ECO:0000256" key="17">
    <source>
        <dbReference type="PIRSR" id="PIRSR000130-4"/>
    </source>
</evidence>
<feature type="domain" description="CBS" evidence="21">
    <location>
        <begin position="92"/>
        <end position="148"/>
    </location>
</feature>
<comment type="subunit">
    <text evidence="3 13">Homotetramer.</text>
</comment>
<reference evidence="22" key="1">
    <citation type="submission" date="2022-04" db="EMBL/GenBank/DDBJ databases">
        <title>Complete genome sequences of Ezakiella coagulans and Fenollaria massiliensis.</title>
        <authorList>
            <person name="France M.T."/>
            <person name="Clifford J."/>
            <person name="Narina S."/>
            <person name="Rutt L."/>
            <person name="Ravel J."/>
        </authorList>
    </citation>
    <scope>NUCLEOTIDE SEQUENCE</scope>
    <source>
        <strain evidence="22">C0061C2</strain>
    </source>
</reference>
<accession>A0A9E7DJL1</accession>
<name>A0A9E7DJL1_9FIRM</name>
<feature type="active site" description="Thioimidate intermediate" evidence="13 14">
    <location>
        <position position="303"/>
    </location>
</feature>
<dbReference type="InterPro" id="IPR015875">
    <property type="entry name" value="IMP_DH/GMP_Rdtase_CS"/>
</dbReference>
<dbReference type="InterPro" id="IPR013785">
    <property type="entry name" value="Aldolase_TIM"/>
</dbReference>
<feature type="binding site" evidence="13">
    <location>
        <position position="467"/>
    </location>
    <ligand>
        <name>K(+)</name>
        <dbReference type="ChEBI" id="CHEBI:29103"/>
        <note>ligand shared between two tetrameric partners</note>
    </ligand>
</feature>